<dbReference type="GO" id="GO:0008879">
    <property type="term" value="F:glucose-1-phosphate thymidylyltransferase activity"/>
    <property type="evidence" value="ECO:0007669"/>
    <property type="project" value="UniProtKB-EC"/>
</dbReference>
<keyword evidence="13" id="KW-1185">Reference proteome</keyword>
<dbReference type="InterPro" id="IPR029044">
    <property type="entry name" value="Nucleotide-diphossugar_trans"/>
</dbReference>
<dbReference type="NCBIfam" id="TIGR01207">
    <property type="entry name" value="rmlA"/>
    <property type="match status" value="1"/>
</dbReference>
<comment type="cofactor">
    <cofactor evidence="1">
        <name>Mg(2+)</name>
        <dbReference type="ChEBI" id="CHEBI:18420"/>
    </cofactor>
</comment>
<dbReference type="EC" id="2.7.7.24" evidence="3 10"/>
<dbReference type="Gene3D" id="3.90.550.10">
    <property type="entry name" value="Spore Coat Polysaccharide Biosynthesis Protein SpsA, Chain A"/>
    <property type="match status" value="1"/>
</dbReference>
<evidence type="ECO:0000256" key="8">
    <source>
        <dbReference type="ARBA" id="ARBA00022842"/>
    </source>
</evidence>
<dbReference type="PANTHER" id="PTHR43532:SF1">
    <property type="entry name" value="GLUCOSE-1-PHOSPHATE THYMIDYLYLTRANSFERASE 1"/>
    <property type="match status" value="1"/>
</dbReference>
<dbReference type="PATRIC" id="fig|47853.6.peg.5401"/>
<protein>
    <recommendedName>
        <fullName evidence="4 10">Glucose-1-phosphate thymidylyltransferase</fullName>
        <ecNumber evidence="3 10">2.7.7.24</ecNumber>
    </recommendedName>
</protein>
<evidence type="ECO:0000256" key="1">
    <source>
        <dbReference type="ARBA" id="ARBA00001946"/>
    </source>
</evidence>
<reference evidence="12 13" key="1">
    <citation type="submission" date="2015-01" db="EMBL/GenBank/DDBJ databases">
        <title>Sequencing and annotation of Micromonospora carbonacea strain JXNU-1 genome.</title>
        <authorList>
            <person name="Long Z."/>
            <person name="Huang Y."/>
            <person name="Jiang Y."/>
        </authorList>
    </citation>
    <scope>NUCLEOTIDE SEQUENCE [LARGE SCALE GENOMIC DNA]</scope>
    <source>
        <strain evidence="12 13">JXNU-1</strain>
    </source>
</reference>
<evidence type="ECO:0000256" key="7">
    <source>
        <dbReference type="ARBA" id="ARBA00022723"/>
    </source>
</evidence>
<evidence type="ECO:0000313" key="13">
    <source>
        <dbReference type="Proteomes" id="UP000032254"/>
    </source>
</evidence>
<dbReference type="GO" id="GO:0046872">
    <property type="term" value="F:metal ion binding"/>
    <property type="evidence" value="ECO:0007669"/>
    <property type="project" value="UniProtKB-KW"/>
</dbReference>
<dbReference type="RefSeq" id="WP_043967845.1">
    <property type="nucleotide sequence ID" value="NZ_JXSX01000003.1"/>
</dbReference>
<evidence type="ECO:0000256" key="9">
    <source>
        <dbReference type="ARBA" id="ARBA00049336"/>
    </source>
</evidence>
<keyword evidence="6 10" id="KW-0548">Nucleotidyltransferase</keyword>
<evidence type="ECO:0000256" key="4">
    <source>
        <dbReference type="ARBA" id="ARBA00017654"/>
    </source>
</evidence>
<dbReference type="EMBL" id="JXSX01000003">
    <property type="protein sequence ID" value="KIR61156.1"/>
    <property type="molecule type" value="Genomic_DNA"/>
</dbReference>
<evidence type="ECO:0000256" key="5">
    <source>
        <dbReference type="ARBA" id="ARBA00022679"/>
    </source>
</evidence>
<dbReference type="PANTHER" id="PTHR43532">
    <property type="entry name" value="GLUCOSE-1-PHOSPHATE THYMIDYLYLTRANSFERASE"/>
    <property type="match status" value="1"/>
</dbReference>
<proteinExistence type="inferred from homology"/>
<dbReference type="AlphaFoldDB" id="A0A0D0WQA7"/>
<keyword evidence="7 10" id="KW-0479">Metal-binding</keyword>
<evidence type="ECO:0000256" key="10">
    <source>
        <dbReference type="RuleBase" id="RU003706"/>
    </source>
</evidence>
<gene>
    <name evidence="12" type="ORF">TK50_25770</name>
</gene>
<comment type="function">
    <text evidence="10">Catalyzes the formation of dTDP-glucose, from dTTP and glucose 1-phosphate, as well as its pyrophosphorolysis.</text>
</comment>
<comment type="catalytic activity">
    <reaction evidence="9 10">
        <text>dTTP + alpha-D-glucose 1-phosphate + H(+) = dTDP-alpha-D-glucose + diphosphate</text>
        <dbReference type="Rhea" id="RHEA:15225"/>
        <dbReference type="ChEBI" id="CHEBI:15378"/>
        <dbReference type="ChEBI" id="CHEBI:33019"/>
        <dbReference type="ChEBI" id="CHEBI:37568"/>
        <dbReference type="ChEBI" id="CHEBI:57477"/>
        <dbReference type="ChEBI" id="CHEBI:58601"/>
        <dbReference type="EC" id="2.7.7.24"/>
    </reaction>
</comment>
<sequence>MKGIVLAGGSGTRLHPLTVAFSKQLLPLYDKPMIYYPLSTLMLGGVREFLIISTPADLPLFRKLLGTGAELGLRISYAEQQRPAGIAEAFRIGADFVGSDPVSLILGDNIFHSPQLPGLLARGMADADGCTLFGHTVADPRPYGVVEKDAEGRLVGIEEKPAHPRSSEIVTGLYVYSPDVVELAHQIRPSARGELEITDVNRHYLAQGRARLHSLGPDSTWLDAGTYDGLLDAAAFVRSEQRRGIRIACPEEIAFRMGYIDADALYRLGSRRQNSGYGRYLMDISRGAVEAGVGA</sequence>
<evidence type="ECO:0000256" key="6">
    <source>
        <dbReference type="ARBA" id="ARBA00022695"/>
    </source>
</evidence>
<accession>A0A0D0WQA7</accession>
<evidence type="ECO:0000313" key="12">
    <source>
        <dbReference type="EMBL" id="KIR61156.1"/>
    </source>
</evidence>
<comment type="similarity">
    <text evidence="2 10">Belongs to the glucose-1-phosphate thymidylyltransferase family.</text>
</comment>
<dbReference type="Pfam" id="PF00483">
    <property type="entry name" value="NTP_transferase"/>
    <property type="match status" value="1"/>
</dbReference>
<organism evidence="12 13">
    <name type="scientific">Micromonospora haikouensis</name>
    <dbReference type="NCBI Taxonomy" id="686309"/>
    <lineage>
        <taxon>Bacteria</taxon>
        <taxon>Bacillati</taxon>
        <taxon>Actinomycetota</taxon>
        <taxon>Actinomycetes</taxon>
        <taxon>Micromonosporales</taxon>
        <taxon>Micromonosporaceae</taxon>
        <taxon>Micromonospora</taxon>
    </lineage>
</organism>
<keyword evidence="8 10" id="KW-0460">Magnesium</keyword>
<dbReference type="OrthoDB" id="9803871at2"/>
<evidence type="ECO:0000259" key="11">
    <source>
        <dbReference type="Pfam" id="PF00483"/>
    </source>
</evidence>
<dbReference type="InterPro" id="IPR005835">
    <property type="entry name" value="NTP_transferase_dom"/>
</dbReference>
<keyword evidence="5 10" id="KW-0808">Transferase</keyword>
<dbReference type="GeneID" id="301307442"/>
<comment type="caution">
    <text evidence="12">The sequence shown here is derived from an EMBL/GenBank/DDBJ whole genome shotgun (WGS) entry which is preliminary data.</text>
</comment>
<dbReference type="Proteomes" id="UP000032254">
    <property type="component" value="Unassembled WGS sequence"/>
</dbReference>
<evidence type="ECO:0000256" key="2">
    <source>
        <dbReference type="ARBA" id="ARBA00010480"/>
    </source>
</evidence>
<dbReference type="InterPro" id="IPR005907">
    <property type="entry name" value="G1P_thy_trans_s"/>
</dbReference>
<name>A0A0D0WQA7_9ACTN</name>
<feature type="domain" description="Nucleotidyl transferase" evidence="11">
    <location>
        <begin position="2"/>
        <end position="239"/>
    </location>
</feature>
<evidence type="ECO:0000256" key="3">
    <source>
        <dbReference type="ARBA" id="ARBA00012461"/>
    </source>
</evidence>
<dbReference type="SUPFAM" id="SSF53448">
    <property type="entry name" value="Nucleotide-diphospho-sugar transferases"/>
    <property type="match status" value="1"/>
</dbReference>